<evidence type="ECO:0000313" key="2">
    <source>
        <dbReference type="EMBL" id="SLN71189.1"/>
    </source>
</evidence>
<evidence type="ECO:0000313" key="3">
    <source>
        <dbReference type="Proteomes" id="UP000193963"/>
    </source>
</evidence>
<proteinExistence type="predicted"/>
<dbReference type="RefSeq" id="WP_085889830.1">
    <property type="nucleotide sequence ID" value="NZ_FWFN01000009.1"/>
</dbReference>
<gene>
    <name evidence="2" type="ORF">PSM7751_03808</name>
</gene>
<accession>A0A1X7A5Q0</accession>
<dbReference type="InterPro" id="IPR032710">
    <property type="entry name" value="NTF2-like_dom_sf"/>
</dbReference>
<dbReference type="AlphaFoldDB" id="A0A1X7A5Q0"/>
<name>A0A1X7A5Q0_9RHOB</name>
<dbReference type="OrthoDB" id="8684708at2"/>
<dbReference type="InterPro" id="IPR037401">
    <property type="entry name" value="SnoaL-like"/>
</dbReference>
<dbReference type="EMBL" id="FWFN01000009">
    <property type="protein sequence ID" value="SLN71189.1"/>
    <property type="molecule type" value="Genomic_DNA"/>
</dbReference>
<dbReference type="Proteomes" id="UP000193963">
    <property type="component" value="Unassembled WGS sequence"/>
</dbReference>
<keyword evidence="3" id="KW-1185">Reference proteome</keyword>
<organism evidence="2 3">
    <name type="scientific">Pseudooceanicola marinus</name>
    <dbReference type="NCBI Taxonomy" id="396013"/>
    <lineage>
        <taxon>Bacteria</taxon>
        <taxon>Pseudomonadati</taxon>
        <taxon>Pseudomonadota</taxon>
        <taxon>Alphaproteobacteria</taxon>
        <taxon>Rhodobacterales</taxon>
        <taxon>Paracoccaceae</taxon>
        <taxon>Pseudooceanicola</taxon>
    </lineage>
</organism>
<reference evidence="2 3" key="1">
    <citation type="submission" date="2017-03" db="EMBL/GenBank/DDBJ databases">
        <authorList>
            <person name="Afonso C.L."/>
            <person name="Miller P.J."/>
            <person name="Scott M.A."/>
            <person name="Spackman E."/>
            <person name="Goraichik I."/>
            <person name="Dimitrov K.M."/>
            <person name="Suarez D.L."/>
            <person name="Swayne D.E."/>
        </authorList>
    </citation>
    <scope>NUCLEOTIDE SEQUENCE [LARGE SCALE GENOMIC DNA]</scope>
    <source>
        <strain evidence="2 3">CECT 7751</strain>
    </source>
</reference>
<dbReference type="SUPFAM" id="SSF54427">
    <property type="entry name" value="NTF2-like"/>
    <property type="match status" value="1"/>
</dbReference>
<sequence>MNLPDPIQTYFTARAPQDACLLAAAFAPHAEVQDEGQTLQGAQQIISWWQAAKAKYNHSAEPLEMTEADGKTVVRARVSGDFPGSPAVLTFRFGLSGDRITCLEIG</sequence>
<feature type="domain" description="SnoaL-like" evidence="1">
    <location>
        <begin position="8"/>
        <end position="92"/>
    </location>
</feature>
<dbReference type="Gene3D" id="3.10.450.50">
    <property type="match status" value="1"/>
</dbReference>
<protein>
    <recommendedName>
        <fullName evidence="1">SnoaL-like domain-containing protein</fullName>
    </recommendedName>
</protein>
<evidence type="ECO:0000259" key="1">
    <source>
        <dbReference type="Pfam" id="PF12680"/>
    </source>
</evidence>
<dbReference type="Pfam" id="PF12680">
    <property type="entry name" value="SnoaL_2"/>
    <property type="match status" value="1"/>
</dbReference>